<feature type="transmembrane region" description="Helical" evidence="7">
    <location>
        <begin position="122"/>
        <end position="143"/>
    </location>
</feature>
<evidence type="ECO:0000313" key="10">
    <source>
        <dbReference type="Proteomes" id="UP001516023"/>
    </source>
</evidence>
<comment type="subcellular location">
    <subcellularLocation>
        <location evidence="1">Membrane</location>
        <topology evidence="1">Multi-pass membrane protein</topology>
    </subcellularLocation>
</comment>
<sequence length="430" mass="46602">MSLPLLFAAVLILLSTKSSHGFVSPKRTVVFSLPRSYPRSSLLWGEVPLQNKVNGDTTHSDFIDTANGDVGGSSFISPLNGGDNGASSSILLEQSEQQAQSANENPPSFPVVLWRFTRPHTLIGSAIAIPSIFLLASPTYASFFTKKSMAALAFAAFPSLLMNLYITGLNQITDVEIDKINKPELPIAKGDLKKSTATVVVLTALAISLVMSFVHPVYSTSGLQVALWGSFILGTLYSLPPFRMKRHPLLAAFCIVAVRGTIINAGFYSHALTAAFGAAKEVASNMAGTGVLQCLLHDWKCSFSSLFFGIFGIVIALMKDVPDATGDRIFNIRSFTVRVGQKRVFRTMKNLLTLLFGTVGVALVQRAVVATSVGVAIRRGLVGLGCLVAGWSTKWEAREVDAEDSAEVYNYYMHLWKLFYLSYLALPFVK</sequence>
<feature type="transmembrane region" description="Helical" evidence="7">
    <location>
        <begin position="351"/>
        <end position="377"/>
    </location>
</feature>
<dbReference type="InterPro" id="IPR044878">
    <property type="entry name" value="UbiA_sf"/>
</dbReference>
<protein>
    <submittedName>
        <fullName evidence="9">Uncharacterized protein</fullName>
    </submittedName>
</protein>
<evidence type="ECO:0000256" key="8">
    <source>
        <dbReference type="SAM" id="SignalP"/>
    </source>
</evidence>
<evidence type="ECO:0000256" key="5">
    <source>
        <dbReference type="ARBA" id="ARBA00022989"/>
    </source>
</evidence>
<keyword evidence="5 7" id="KW-1133">Transmembrane helix</keyword>
<dbReference type="PANTHER" id="PTHR43009:SF7">
    <property type="entry name" value="HOMOGENTISATE GERANYLGERANYLTRANSFERASE, CHLOROPLASTIC"/>
    <property type="match status" value="1"/>
</dbReference>
<comment type="caution">
    <text evidence="9">The sequence shown here is derived from an EMBL/GenBank/DDBJ whole genome shotgun (WGS) entry which is preliminary data.</text>
</comment>
<feature type="transmembrane region" description="Helical" evidence="7">
    <location>
        <begin position="199"/>
        <end position="219"/>
    </location>
</feature>
<evidence type="ECO:0000256" key="3">
    <source>
        <dbReference type="ARBA" id="ARBA00022679"/>
    </source>
</evidence>
<accession>A0ABD3P9V8</accession>
<name>A0ABD3P9V8_9STRA</name>
<evidence type="ECO:0000256" key="4">
    <source>
        <dbReference type="ARBA" id="ARBA00022692"/>
    </source>
</evidence>
<feature type="transmembrane region" description="Helical" evidence="7">
    <location>
        <begin position="302"/>
        <end position="318"/>
    </location>
</feature>
<dbReference type="Pfam" id="PF01040">
    <property type="entry name" value="UbiA"/>
    <property type="match status" value="1"/>
</dbReference>
<feature type="transmembrane region" description="Helical" evidence="7">
    <location>
        <begin position="225"/>
        <end position="242"/>
    </location>
</feature>
<keyword evidence="10" id="KW-1185">Reference proteome</keyword>
<feature type="chain" id="PRO_5044817846" evidence="8">
    <location>
        <begin position="22"/>
        <end position="430"/>
    </location>
</feature>
<feature type="transmembrane region" description="Helical" evidence="7">
    <location>
        <begin position="249"/>
        <end position="268"/>
    </location>
</feature>
<evidence type="ECO:0000256" key="2">
    <source>
        <dbReference type="ARBA" id="ARBA00005985"/>
    </source>
</evidence>
<dbReference type="InterPro" id="IPR000537">
    <property type="entry name" value="UbiA_prenyltransferase"/>
</dbReference>
<keyword evidence="6 7" id="KW-0472">Membrane</keyword>
<dbReference type="PANTHER" id="PTHR43009">
    <property type="entry name" value="HOMOGENTISATE SOLANESYLTRANSFERASE, CHLOROPLASTIC"/>
    <property type="match status" value="1"/>
</dbReference>
<keyword evidence="3" id="KW-0808">Transferase</keyword>
<comment type="similarity">
    <text evidence="2">Belongs to the UbiA prenyltransferase family.</text>
</comment>
<organism evidence="9 10">
    <name type="scientific">Cyclotella cryptica</name>
    <dbReference type="NCBI Taxonomy" id="29204"/>
    <lineage>
        <taxon>Eukaryota</taxon>
        <taxon>Sar</taxon>
        <taxon>Stramenopiles</taxon>
        <taxon>Ochrophyta</taxon>
        <taxon>Bacillariophyta</taxon>
        <taxon>Coscinodiscophyceae</taxon>
        <taxon>Thalassiosirophycidae</taxon>
        <taxon>Stephanodiscales</taxon>
        <taxon>Stephanodiscaceae</taxon>
        <taxon>Cyclotella</taxon>
    </lineage>
</organism>
<gene>
    <name evidence="9" type="ORF">HJC23_007050</name>
</gene>
<dbReference type="Proteomes" id="UP001516023">
    <property type="component" value="Unassembled WGS sequence"/>
</dbReference>
<dbReference type="EMBL" id="JABMIG020000232">
    <property type="protein sequence ID" value="KAL3784594.1"/>
    <property type="molecule type" value="Genomic_DNA"/>
</dbReference>
<reference evidence="9 10" key="1">
    <citation type="journal article" date="2020" name="G3 (Bethesda)">
        <title>Improved Reference Genome for Cyclotella cryptica CCMP332, a Model for Cell Wall Morphogenesis, Salinity Adaptation, and Lipid Production in Diatoms (Bacillariophyta).</title>
        <authorList>
            <person name="Roberts W.R."/>
            <person name="Downey K.M."/>
            <person name="Ruck E.C."/>
            <person name="Traller J.C."/>
            <person name="Alverson A.J."/>
        </authorList>
    </citation>
    <scope>NUCLEOTIDE SEQUENCE [LARGE SCALE GENOMIC DNA]</scope>
    <source>
        <strain evidence="9 10">CCMP332</strain>
    </source>
</reference>
<evidence type="ECO:0000256" key="6">
    <source>
        <dbReference type="ARBA" id="ARBA00023136"/>
    </source>
</evidence>
<keyword evidence="8" id="KW-0732">Signal</keyword>
<evidence type="ECO:0000256" key="1">
    <source>
        <dbReference type="ARBA" id="ARBA00004141"/>
    </source>
</evidence>
<evidence type="ECO:0000256" key="7">
    <source>
        <dbReference type="SAM" id="Phobius"/>
    </source>
</evidence>
<proteinExistence type="inferred from homology"/>
<dbReference type="Gene3D" id="1.10.357.140">
    <property type="entry name" value="UbiA prenyltransferase"/>
    <property type="match status" value="1"/>
</dbReference>
<dbReference type="NCBIfam" id="NF009525">
    <property type="entry name" value="PRK12887.1"/>
    <property type="match status" value="1"/>
</dbReference>
<dbReference type="AlphaFoldDB" id="A0ABD3P9V8"/>
<dbReference type="GO" id="GO:0016740">
    <property type="term" value="F:transferase activity"/>
    <property type="evidence" value="ECO:0007669"/>
    <property type="project" value="UniProtKB-KW"/>
</dbReference>
<dbReference type="GO" id="GO:0016020">
    <property type="term" value="C:membrane"/>
    <property type="evidence" value="ECO:0007669"/>
    <property type="project" value="UniProtKB-SubCell"/>
</dbReference>
<evidence type="ECO:0000313" key="9">
    <source>
        <dbReference type="EMBL" id="KAL3784594.1"/>
    </source>
</evidence>
<feature type="signal peptide" evidence="8">
    <location>
        <begin position="1"/>
        <end position="21"/>
    </location>
</feature>
<keyword evidence="4 7" id="KW-0812">Transmembrane</keyword>